<protein>
    <submittedName>
        <fullName evidence="2">Uncharacterized protein</fullName>
    </submittedName>
</protein>
<reference evidence="2 3" key="2">
    <citation type="submission" date="2016-08" db="EMBL/GenBank/DDBJ databases">
        <authorList>
            <person name="Seilhamer J.J."/>
        </authorList>
    </citation>
    <scope>NUCLEOTIDE SEQUENCE [LARGE SCALE GENOMIC DNA]</scope>
    <source>
        <strain evidence="2 3">NML150140-1</strain>
    </source>
</reference>
<dbReference type="Proteomes" id="UP000094271">
    <property type="component" value="Unassembled WGS sequence"/>
</dbReference>
<dbReference type="EMBL" id="MEHA01000013">
    <property type="protein sequence ID" value="ODR49435.1"/>
    <property type="molecule type" value="Genomic_DNA"/>
</dbReference>
<comment type="caution">
    <text evidence="2">The sequence shown here is derived from an EMBL/GenBank/DDBJ whole genome shotgun (WGS) entry which is preliminary data.</text>
</comment>
<proteinExistence type="predicted"/>
<evidence type="ECO:0000313" key="2">
    <source>
        <dbReference type="EMBL" id="ODR49435.1"/>
    </source>
</evidence>
<evidence type="ECO:0000313" key="1">
    <source>
        <dbReference type="EMBL" id="ODR48335.1"/>
    </source>
</evidence>
<reference evidence="1 4" key="1">
    <citation type="submission" date="2016-08" db="EMBL/GenBank/DDBJ databases">
        <title>Characterization of Isolates of Eisenbergiella tayi Derived from Blood Cultures, Using Whole Genome Sequencing.</title>
        <authorList>
            <person name="Bernier A.-M."/>
            <person name="Burdz T."/>
            <person name="Wiebe D."/>
            <person name="Bernard K."/>
        </authorList>
    </citation>
    <scope>NUCLEOTIDE SEQUENCE [LARGE SCALE GENOMIC DNA]</scope>
    <source>
        <strain evidence="1 4">NML120146</strain>
    </source>
</reference>
<name>A0A1E3UFM6_9FIRM</name>
<accession>A0A1E3UFM6</accession>
<dbReference type="EMBL" id="MEHD01000043">
    <property type="protein sequence ID" value="ODR48335.1"/>
    <property type="molecule type" value="Genomic_DNA"/>
</dbReference>
<evidence type="ECO:0000313" key="4">
    <source>
        <dbReference type="Proteomes" id="UP000094869"/>
    </source>
</evidence>
<sequence>MAASPPSHNYLPYYPVWGAGGLTSLPTDETIQLMPGYVYMISFVFLAVPDAGNYYQLLPYLNGSPRFLYSVLAAAGSGRTVSASASFLTNEALYEPLDFSLLLTYPDTVRNIDITGAVSIYPVAVL</sequence>
<gene>
    <name evidence="2" type="ORF">BEI59_17725</name>
    <name evidence="1" type="ORF">BEI63_25095</name>
</gene>
<evidence type="ECO:0000313" key="3">
    <source>
        <dbReference type="Proteomes" id="UP000094271"/>
    </source>
</evidence>
<organism evidence="2 3">
    <name type="scientific">Eisenbergiella tayi</name>
    <dbReference type="NCBI Taxonomy" id="1432052"/>
    <lineage>
        <taxon>Bacteria</taxon>
        <taxon>Bacillati</taxon>
        <taxon>Bacillota</taxon>
        <taxon>Clostridia</taxon>
        <taxon>Lachnospirales</taxon>
        <taxon>Lachnospiraceae</taxon>
        <taxon>Eisenbergiella</taxon>
    </lineage>
</organism>
<dbReference type="AlphaFoldDB" id="A0A1E3UFM6"/>
<dbReference type="Proteomes" id="UP000094869">
    <property type="component" value="Unassembled WGS sequence"/>
</dbReference>
<keyword evidence="4" id="KW-1185">Reference proteome</keyword>